<dbReference type="SUPFAM" id="SSF46767">
    <property type="entry name" value="Methylated DNA-protein cysteine methyltransferase, C-terminal domain"/>
    <property type="match status" value="1"/>
</dbReference>
<dbReference type="FunFam" id="1.10.10.10:FF:000214">
    <property type="entry name" value="Methylated-DNA--protein-cysteine methyltransferase"/>
    <property type="match status" value="1"/>
</dbReference>
<keyword evidence="4 10" id="KW-0489">Methyltransferase</keyword>
<evidence type="ECO:0000256" key="7">
    <source>
        <dbReference type="ARBA" id="ARBA00023204"/>
    </source>
</evidence>
<reference evidence="11" key="1">
    <citation type="submission" date="2016-01" db="EMBL/GenBank/DDBJ databases">
        <title>Draft genome sequence of Thermodesulfovibrio aggregans strain TGE-P1.</title>
        <authorList>
            <person name="Sekiguchi Y."/>
            <person name="Ohashi A."/>
            <person name="Matsuura N."/>
            <person name="Tourlousse M.D."/>
        </authorList>
    </citation>
    <scope>NUCLEOTIDE SEQUENCE [LARGE SCALE GENOMIC DNA]</scope>
    <source>
        <strain evidence="11">TGE-P1</strain>
    </source>
</reference>
<keyword evidence="11" id="KW-1185">Reference proteome</keyword>
<comment type="similarity">
    <text evidence="2">Belongs to the MGMT family.</text>
</comment>
<evidence type="ECO:0000256" key="2">
    <source>
        <dbReference type="ARBA" id="ARBA00008711"/>
    </source>
</evidence>
<comment type="catalytic activity">
    <reaction evidence="8">
        <text>a 6-O-methyl-2'-deoxyguanosine in DNA + L-cysteinyl-[protein] = S-methyl-L-cysteinyl-[protein] + a 2'-deoxyguanosine in DNA</text>
        <dbReference type="Rhea" id="RHEA:24000"/>
        <dbReference type="Rhea" id="RHEA-COMP:10131"/>
        <dbReference type="Rhea" id="RHEA-COMP:10132"/>
        <dbReference type="Rhea" id="RHEA-COMP:11367"/>
        <dbReference type="Rhea" id="RHEA-COMP:11368"/>
        <dbReference type="ChEBI" id="CHEBI:29950"/>
        <dbReference type="ChEBI" id="CHEBI:82612"/>
        <dbReference type="ChEBI" id="CHEBI:85445"/>
        <dbReference type="ChEBI" id="CHEBI:85448"/>
        <dbReference type="EC" id="2.1.1.63"/>
    </reaction>
</comment>
<keyword evidence="5 10" id="KW-0808">Transferase</keyword>
<evidence type="ECO:0000256" key="5">
    <source>
        <dbReference type="ARBA" id="ARBA00022679"/>
    </source>
</evidence>
<organism evidence="10 11">
    <name type="scientific">Thermodesulfovibrio aggregans</name>
    <dbReference type="NCBI Taxonomy" id="86166"/>
    <lineage>
        <taxon>Bacteria</taxon>
        <taxon>Pseudomonadati</taxon>
        <taxon>Nitrospirota</taxon>
        <taxon>Thermodesulfovibrionia</taxon>
        <taxon>Thermodesulfovibrionales</taxon>
        <taxon>Thermodesulfovibrionaceae</taxon>
        <taxon>Thermodesulfovibrio</taxon>
    </lineage>
</organism>
<comment type="caution">
    <text evidence="10">The sequence shown here is derived from an EMBL/GenBank/DDBJ whole genome shotgun (WGS) entry which is preliminary data.</text>
</comment>
<gene>
    <name evidence="10" type="ORF">TAGGR_298</name>
</gene>
<dbReference type="InterPro" id="IPR036631">
    <property type="entry name" value="MGMT_N_sf"/>
</dbReference>
<feature type="domain" description="Methylated-DNA-[protein]-cysteine S-methyltransferase DNA binding" evidence="9">
    <location>
        <begin position="68"/>
        <end position="145"/>
    </location>
</feature>
<dbReference type="PANTHER" id="PTHR10815">
    <property type="entry name" value="METHYLATED-DNA--PROTEIN-CYSTEINE METHYLTRANSFERASE"/>
    <property type="match status" value="1"/>
</dbReference>
<evidence type="ECO:0000256" key="4">
    <source>
        <dbReference type="ARBA" id="ARBA00022603"/>
    </source>
</evidence>
<keyword evidence="7" id="KW-0234">DNA repair</keyword>
<dbReference type="GO" id="GO:0032259">
    <property type="term" value="P:methylation"/>
    <property type="evidence" value="ECO:0007669"/>
    <property type="project" value="UniProtKB-KW"/>
</dbReference>
<dbReference type="SUPFAM" id="SSF53155">
    <property type="entry name" value="Methylated DNA-protein cysteine methyltransferase domain"/>
    <property type="match status" value="1"/>
</dbReference>
<dbReference type="InterPro" id="IPR036388">
    <property type="entry name" value="WH-like_DNA-bd_sf"/>
</dbReference>
<dbReference type="OrthoDB" id="9802228at2"/>
<dbReference type="CDD" id="cd06445">
    <property type="entry name" value="ATase"/>
    <property type="match status" value="1"/>
</dbReference>
<sequence>MLACVKTPIGFLEIFFDQSFAVKKISLVRPKEIFIPIAASEFIEQLIAYFEGKLLEFNYPINIQGLSNFDKKVLDLTRKIPYGHTVTYKLMAEKINTSPRAIGQALRRNPIPIIIPCHRVIKSDGTQGGYSLGIEVKKWLIEHERSVSLVKSYQEML</sequence>
<dbReference type="AlphaFoldDB" id="A0A0U9HQE4"/>
<evidence type="ECO:0000256" key="8">
    <source>
        <dbReference type="ARBA" id="ARBA00049348"/>
    </source>
</evidence>
<evidence type="ECO:0000256" key="6">
    <source>
        <dbReference type="ARBA" id="ARBA00022763"/>
    </source>
</evidence>
<dbReference type="Proteomes" id="UP000054976">
    <property type="component" value="Unassembled WGS sequence"/>
</dbReference>
<evidence type="ECO:0000313" key="10">
    <source>
        <dbReference type="EMBL" id="GAQ95211.1"/>
    </source>
</evidence>
<name>A0A0U9HQE4_9BACT</name>
<comment type="catalytic activity">
    <reaction evidence="1">
        <text>a 4-O-methyl-thymidine in DNA + L-cysteinyl-[protein] = a thymidine in DNA + S-methyl-L-cysteinyl-[protein]</text>
        <dbReference type="Rhea" id="RHEA:53428"/>
        <dbReference type="Rhea" id="RHEA-COMP:10131"/>
        <dbReference type="Rhea" id="RHEA-COMP:10132"/>
        <dbReference type="Rhea" id="RHEA-COMP:13555"/>
        <dbReference type="Rhea" id="RHEA-COMP:13556"/>
        <dbReference type="ChEBI" id="CHEBI:29950"/>
        <dbReference type="ChEBI" id="CHEBI:82612"/>
        <dbReference type="ChEBI" id="CHEBI:137386"/>
        <dbReference type="ChEBI" id="CHEBI:137387"/>
        <dbReference type="EC" id="2.1.1.63"/>
    </reaction>
</comment>
<dbReference type="STRING" id="86166.TAGGR_298"/>
<evidence type="ECO:0000256" key="3">
    <source>
        <dbReference type="ARBA" id="ARBA00011918"/>
    </source>
</evidence>
<dbReference type="EC" id="2.1.1.63" evidence="3"/>
<accession>A0A0U9HQE4</accession>
<dbReference type="Gene3D" id="1.10.10.10">
    <property type="entry name" value="Winged helix-like DNA-binding domain superfamily/Winged helix DNA-binding domain"/>
    <property type="match status" value="1"/>
</dbReference>
<protein>
    <recommendedName>
        <fullName evidence="3">methylated-DNA--[protein]-cysteine S-methyltransferase</fullName>
        <ecNumber evidence="3">2.1.1.63</ecNumber>
    </recommendedName>
</protein>
<evidence type="ECO:0000313" key="11">
    <source>
        <dbReference type="Proteomes" id="UP000054976"/>
    </source>
</evidence>
<dbReference type="PROSITE" id="PS00374">
    <property type="entry name" value="MGMT"/>
    <property type="match status" value="1"/>
</dbReference>
<dbReference type="RefSeq" id="WP_059176657.1">
    <property type="nucleotide sequence ID" value="NZ_BCNO01000002.1"/>
</dbReference>
<dbReference type="EMBL" id="BCNO01000002">
    <property type="protein sequence ID" value="GAQ95211.1"/>
    <property type="molecule type" value="Genomic_DNA"/>
</dbReference>
<evidence type="ECO:0000256" key="1">
    <source>
        <dbReference type="ARBA" id="ARBA00001286"/>
    </source>
</evidence>
<dbReference type="GO" id="GO:0006281">
    <property type="term" value="P:DNA repair"/>
    <property type="evidence" value="ECO:0007669"/>
    <property type="project" value="UniProtKB-KW"/>
</dbReference>
<dbReference type="PANTHER" id="PTHR10815:SF5">
    <property type="entry name" value="METHYLATED-DNA--PROTEIN-CYSTEINE METHYLTRANSFERASE"/>
    <property type="match status" value="1"/>
</dbReference>
<dbReference type="GO" id="GO:0003908">
    <property type="term" value="F:methylated-DNA-[protein]-cysteine S-methyltransferase activity"/>
    <property type="evidence" value="ECO:0007669"/>
    <property type="project" value="UniProtKB-EC"/>
</dbReference>
<proteinExistence type="inferred from homology"/>
<dbReference type="InterPro" id="IPR036217">
    <property type="entry name" value="MethylDNA_cys_MeTrfase_DNAb"/>
</dbReference>
<dbReference type="InterPro" id="IPR001497">
    <property type="entry name" value="MethylDNA_cys_MeTrfase_AS"/>
</dbReference>
<evidence type="ECO:0000259" key="9">
    <source>
        <dbReference type="Pfam" id="PF01035"/>
    </source>
</evidence>
<keyword evidence="6" id="KW-0227">DNA damage</keyword>
<dbReference type="InterPro" id="IPR014048">
    <property type="entry name" value="MethylDNA_cys_MeTrfase_DNA-bd"/>
</dbReference>
<dbReference type="Pfam" id="PF01035">
    <property type="entry name" value="DNA_binding_1"/>
    <property type="match status" value="1"/>
</dbReference>
<dbReference type="NCBIfam" id="TIGR00589">
    <property type="entry name" value="ogt"/>
    <property type="match status" value="1"/>
</dbReference>